<proteinExistence type="predicted"/>
<protein>
    <submittedName>
        <fullName evidence="3">Heterokaryon incompatibility protein-domain-containing protein</fullName>
    </submittedName>
</protein>
<gene>
    <name evidence="3" type="ORF">J3D65DRAFT_391974</name>
</gene>
<dbReference type="PANTHER" id="PTHR33112">
    <property type="entry name" value="DOMAIN PROTEIN, PUTATIVE-RELATED"/>
    <property type="match status" value="1"/>
</dbReference>
<feature type="domain" description="Heterokaryon incompatibility" evidence="2">
    <location>
        <begin position="101"/>
        <end position="233"/>
    </location>
</feature>
<dbReference type="PANTHER" id="PTHR33112:SF1">
    <property type="entry name" value="HETEROKARYON INCOMPATIBILITY DOMAIN-CONTAINING PROTEIN"/>
    <property type="match status" value="1"/>
</dbReference>
<dbReference type="Pfam" id="PF06985">
    <property type="entry name" value="HET"/>
    <property type="match status" value="1"/>
</dbReference>
<comment type="caution">
    <text evidence="3">The sequence shown here is derived from an EMBL/GenBank/DDBJ whole genome shotgun (WGS) entry which is preliminary data.</text>
</comment>
<evidence type="ECO:0000313" key="3">
    <source>
        <dbReference type="EMBL" id="KAK7535855.1"/>
    </source>
</evidence>
<dbReference type="GeneID" id="92028757"/>
<feature type="region of interest" description="Disordered" evidence="1">
    <location>
        <begin position="31"/>
        <end position="50"/>
    </location>
</feature>
<evidence type="ECO:0000256" key="1">
    <source>
        <dbReference type="SAM" id="MobiDB-lite"/>
    </source>
</evidence>
<evidence type="ECO:0000259" key="2">
    <source>
        <dbReference type="Pfam" id="PF06985"/>
    </source>
</evidence>
<dbReference type="EMBL" id="JBBPEH010000007">
    <property type="protein sequence ID" value="KAK7535855.1"/>
    <property type="molecule type" value="Genomic_DNA"/>
</dbReference>
<dbReference type="Proteomes" id="UP001360953">
    <property type="component" value="Unassembled WGS sequence"/>
</dbReference>
<dbReference type="InterPro" id="IPR010730">
    <property type="entry name" value="HET"/>
</dbReference>
<reference evidence="3 4" key="1">
    <citation type="submission" date="2024-04" db="EMBL/GenBank/DDBJ databases">
        <title>Phyllosticta paracitricarpa is synonymous to the EU quarantine fungus P. citricarpa based on phylogenomic analyses.</title>
        <authorList>
            <consortium name="Lawrence Berkeley National Laboratory"/>
            <person name="Van ingen-buijs V.A."/>
            <person name="Van westerhoven A.C."/>
            <person name="Haridas S."/>
            <person name="Skiadas P."/>
            <person name="Martin F."/>
            <person name="Groenewald J.Z."/>
            <person name="Crous P.W."/>
            <person name="Seidl M.F."/>
        </authorList>
    </citation>
    <scope>NUCLEOTIDE SEQUENCE [LARGE SCALE GENOMIC DNA]</scope>
    <source>
        <strain evidence="3 4">CPC 17464</strain>
    </source>
</reference>
<keyword evidence="4" id="KW-1185">Reference proteome</keyword>
<name>A0ABR1LKW7_9PEZI</name>
<dbReference type="RefSeq" id="XP_066654271.1">
    <property type="nucleotide sequence ID" value="XM_066795851.1"/>
</dbReference>
<organism evidence="3 4">
    <name type="scientific">Phyllosticta citribraziliensis</name>
    <dbReference type="NCBI Taxonomy" id="989973"/>
    <lineage>
        <taxon>Eukaryota</taxon>
        <taxon>Fungi</taxon>
        <taxon>Dikarya</taxon>
        <taxon>Ascomycota</taxon>
        <taxon>Pezizomycotina</taxon>
        <taxon>Dothideomycetes</taxon>
        <taxon>Dothideomycetes incertae sedis</taxon>
        <taxon>Botryosphaeriales</taxon>
        <taxon>Phyllostictaceae</taxon>
        <taxon>Phyllosticta</taxon>
    </lineage>
</organism>
<accession>A0ABR1LKW7</accession>
<sequence>MVGCGPVLNCQHAYAHNRQHSFTQSARSSLLAIDPPTRPPGSPRPAFENPPSYQPLINWKALISFLNEDTSPPKLDPLPQGFRLIDVEHQNVVRIRTPRDYSCLSYVWGDVSGFQAATANIEMLSKAGALDDPGLPATIRDAMIACRRLGQRYLWVDRLCILQDDPDGTKQIHIDEMGRIYSHAFVTLIAHEGADAGHGLRGVSDHFVLSSWNGQRNSFKETKWENRGWTYQEAMLSRRLIYFIAEDAIFDGKGPNSHSAKPSYLPNAAFHRDPGYHKLTYRQAVYVYTGRELSDENDILKAFAGVFCHLFGQYHKFGLPTNAFDEAIAWCPIGTSRKRRKSFPSWSWASVTGKSTFNPNPTISVASWAFVDSDQHENISMTWPRPSDFSFEIQYRTPLGWVSPFHLRRFQIPTAVESCRHGCMLTTPPGLEVADMDWTSLGFRSAFKRRWPSNKSFWEACRGMEPGQTQPLHLRLFSEHQKRLALRHGRILVLSQTANLSVQHFFDEGEDTDIERYRILDGTDVVGAGFFDVPHGRGEAPGKIRFLALACAFEKKLTILSEGRSTAFPVNLERKYEQFVDQIPGSFYINRATAVVRVLAIESAEKDGVHRRIGTGFIVLKRWAELQPIHRTFVLE</sequence>
<evidence type="ECO:0000313" key="4">
    <source>
        <dbReference type="Proteomes" id="UP001360953"/>
    </source>
</evidence>